<evidence type="ECO:0000313" key="3">
    <source>
        <dbReference type="Proteomes" id="UP000265520"/>
    </source>
</evidence>
<accession>A0A392QL64</accession>
<feature type="domain" description="RNase H type-1" evidence="1">
    <location>
        <begin position="12"/>
        <end position="138"/>
    </location>
</feature>
<dbReference type="PROSITE" id="PS50879">
    <property type="entry name" value="RNASE_H_1"/>
    <property type="match status" value="1"/>
</dbReference>
<comment type="caution">
    <text evidence="2">The sequence shown here is derived from an EMBL/GenBank/DDBJ whole genome shotgun (WGS) entry which is preliminary data.</text>
</comment>
<dbReference type="Gene3D" id="3.30.420.10">
    <property type="entry name" value="Ribonuclease H-like superfamily/Ribonuclease H"/>
    <property type="match status" value="1"/>
</dbReference>
<name>A0A392QL64_9FABA</name>
<feature type="non-terminal residue" evidence="2">
    <location>
        <position position="1"/>
    </location>
</feature>
<dbReference type="Pfam" id="PF13456">
    <property type="entry name" value="RVT_3"/>
    <property type="match status" value="1"/>
</dbReference>
<feature type="non-terminal residue" evidence="2">
    <location>
        <position position="138"/>
    </location>
</feature>
<dbReference type="InterPro" id="IPR036397">
    <property type="entry name" value="RNaseH_sf"/>
</dbReference>
<dbReference type="Proteomes" id="UP000265520">
    <property type="component" value="Unassembled WGS sequence"/>
</dbReference>
<protein>
    <submittedName>
        <fullName evidence="2">Ribonuclease H protein</fullName>
    </submittedName>
</protein>
<dbReference type="InterPro" id="IPR044730">
    <property type="entry name" value="RNase_H-like_dom_plant"/>
</dbReference>
<organism evidence="2 3">
    <name type="scientific">Trifolium medium</name>
    <dbReference type="NCBI Taxonomy" id="97028"/>
    <lineage>
        <taxon>Eukaryota</taxon>
        <taxon>Viridiplantae</taxon>
        <taxon>Streptophyta</taxon>
        <taxon>Embryophyta</taxon>
        <taxon>Tracheophyta</taxon>
        <taxon>Spermatophyta</taxon>
        <taxon>Magnoliopsida</taxon>
        <taxon>eudicotyledons</taxon>
        <taxon>Gunneridae</taxon>
        <taxon>Pentapetalae</taxon>
        <taxon>rosids</taxon>
        <taxon>fabids</taxon>
        <taxon>Fabales</taxon>
        <taxon>Fabaceae</taxon>
        <taxon>Papilionoideae</taxon>
        <taxon>50 kb inversion clade</taxon>
        <taxon>NPAAA clade</taxon>
        <taxon>Hologalegina</taxon>
        <taxon>IRL clade</taxon>
        <taxon>Trifolieae</taxon>
        <taxon>Trifolium</taxon>
    </lineage>
</organism>
<dbReference type="InterPro" id="IPR002156">
    <property type="entry name" value="RNaseH_domain"/>
</dbReference>
<dbReference type="AlphaFoldDB" id="A0A392QL64"/>
<dbReference type="GO" id="GO:0003676">
    <property type="term" value="F:nucleic acid binding"/>
    <property type="evidence" value="ECO:0007669"/>
    <property type="project" value="InterPro"/>
</dbReference>
<evidence type="ECO:0000313" key="2">
    <source>
        <dbReference type="EMBL" id="MCI24657.1"/>
    </source>
</evidence>
<evidence type="ECO:0000259" key="1">
    <source>
        <dbReference type="PROSITE" id="PS50879"/>
    </source>
</evidence>
<keyword evidence="3" id="KW-1185">Reference proteome</keyword>
<dbReference type="InterPro" id="IPR012337">
    <property type="entry name" value="RNaseH-like_sf"/>
</dbReference>
<dbReference type="EMBL" id="LXQA010142781">
    <property type="protein sequence ID" value="MCI24657.1"/>
    <property type="molecule type" value="Genomic_DNA"/>
</dbReference>
<reference evidence="2 3" key="1">
    <citation type="journal article" date="2018" name="Front. Plant Sci.">
        <title>Red Clover (Trifolium pratense) and Zigzag Clover (T. medium) - A Picture of Genomic Similarities and Differences.</title>
        <authorList>
            <person name="Dluhosova J."/>
            <person name="Istvanek J."/>
            <person name="Nedelnik J."/>
            <person name="Repkova J."/>
        </authorList>
    </citation>
    <scope>NUCLEOTIDE SEQUENCE [LARGE SCALE GENOMIC DNA]</scope>
    <source>
        <strain evidence="3">cv. 10/8</strain>
        <tissue evidence="2">Leaf</tissue>
    </source>
</reference>
<dbReference type="GO" id="GO:0004523">
    <property type="term" value="F:RNA-DNA hybrid ribonuclease activity"/>
    <property type="evidence" value="ECO:0007669"/>
    <property type="project" value="InterPro"/>
</dbReference>
<dbReference type="CDD" id="cd06222">
    <property type="entry name" value="RNase_H_like"/>
    <property type="match status" value="1"/>
</dbReference>
<dbReference type="SUPFAM" id="SSF53098">
    <property type="entry name" value="Ribonuclease H-like"/>
    <property type="match status" value="1"/>
</dbReference>
<sequence length="138" mass="15420">KQQINIRWSVPQPGWFALNTDGAAKIGEGKAGCGGVLRDEEGRWIEGFTKALGDTNAYIAELWGIFEGLCLAKRKRVTKLELRTDSQVIAQNLQLRTNGSAVGYAFMKKIWSLLDGHWEVKISHACFSGSKQMRRYAC</sequence>
<proteinExistence type="predicted"/>
<dbReference type="PANTHER" id="PTHR47723:SF13">
    <property type="entry name" value="PUTATIVE-RELATED"/>
    <property type="match status" value="1"/>
</dbReference>
<dbReference type="PANTHER" id="PTHR47723">
    <property type="entry name" value="OS05G0353850 PROTEIN"/>
    <property type="match status" value="1"/>
</dbReference>
<dbReference type="InterPro" id="IPR053151">
    <property type="entry name" value="RNase_H-like"/>
</dbReference>